<comment type="caution">
    <text evidence="2">The sequence shown here is derived from an EMBL/GenBank/DDBJ whole genome shotgun (WGS) entry which is preliminary data.</text>
</comment>
<dbReference type="Proteomes" id="UP001271769">
    <property type="component" value="Unassembled WGS sequence"/>
</dbReference>
<protein>
    <recommendedName>
        <fullName evidence="4">Transmembrane protein</fullName>
    </recommendedName>
</protein>
<dbReference type="RefSeq" id="WP_320502325.1">
    <property type="nucleotide sequence ID" value="NZ_JAXCLX010000003.1"/>
</dbReference>
<evidence type="ECO:0000313" key="2">
    <source>
        <dbReference type="EMBL" id="MDY0873854.1"/>
    </source>
</evidence>
<reference evidence="2 3" key="1">
    <citation type="journal article" date="2013" name="Antonie Van Leeuwenhoek">
        <title>Dongia rigui sp. nov., isolated from freshwater of a large wetland in Korea.</title>
        <authorList>
            <person name="Baik K.S."/>
            <person name="Hwang Y.M."/>
            <person name="Choi J.S."/>
            <person name="Kwon J."/>
            <person name="Seong C.N."/>
        </authorList>
    </citation>
    <scope>NUCLEOTIDE SEQUENCE [LARGE SCALE GENOMIC DNA]</scope>
    <source>
        <strain evidence="2 3">04SU4-P</strain>
    </source>
</reference>
<keyword evidence="1" id="KW-0472">Membrane</keyword>
<keyword evidence="3" id="KW-1185">Reference proteome</keyword>
<proteinExistence type="predicted"/>
<name>A0ABU5E2L5_9PROT</name>
<sequence length="225" mass="24919">MVNEFFQGLPADMLSAPDDQLMPPDRLLPLPVLLLPLHNAEAAEQSALLLFAGVATVMMFMSVAIVWQFSERAGIPIFVIATLISGIGVTLYVKRGKDADRSLIIAHDSLWLGDEEIAWARISSLAIEEVEQETGPSEYRVTFCVPGKNTFGEWHSLNPRVYVRHLSPKSRASTLFRCLNEAQRRFLAKEFAVPEAVTPVSPHFQTSIDDIGSIPLGEVKEPYQG</sequence>
<gene>
    <name evidence="2" type="ORF">SMD31_18080</name>
</gene>
<evidence type="ECO:0000313" key="3">
    <source>
        <dbReference type="Proteomes" id="UP001271769"/>
    </source>
</evidence>
<keyword evidence="1" id="KW-0812">Transmembrane</keyword>
<feature type="transmembrane region" description="Helical" evidence="1">
    <location>
        <begin position="47"/>
        <end position="67"/>
    </location>
</feature>
<organism evidence="2 3">
    <name type="scientific">Dongia rigui</name>
    <dbReference type="NCBI Taxonomy" id="940149"/>
    <lineage>
        <taxon>Bacteria</taxon>
        <taxon>Pseudomonadati</taxon>
        <taxon>Pseudomonadota</taxon>
        <taxon>Alphaproteobacteria</taxon>
        <taxon>Rhodospirillales</taxon>
        <taxon>Dongiaceae</taxon>
        <taxon>Dongia</taxon>
    </lineage>
</organism>
<keyword evidence="1" id="KW-1133">Transmembrane helix</keyword>
<evidence type="ECO:0000256" key="1">
    <source>
        <dbReference type="SAM" id="Phobius"/>
    </source>
</evidence>
<dbReference type="EMBL" id="JAXCLX010000003">
    <property type="protein sequence ID" value="MDY0873854.1"/>
    <property type="molecule type" value="Genomic_DNA"/>
</dbReference>
<feature type="transmembrane region" description="Helical" evidence="1">
    <location>
        <begin position="73"/>
        <end position="93"/>
    </location>
</feature>
<accession>A0ABU5E2L5</accession>
<evidence type="ECO:0008006" key="4">
    <source>
        <dbReference type="Google" id="ProtNLM"/>
    </source>
</evidence>